<evidence type="ECO:0000259" key="4">
    <source>
        <dbReference type="Pfam" id="PF00288"/>
    </source>
</evidence>
<dbReference type="OMA" id="MYQSHAS"/>
<evidence type="ECO:0000256" key="3">
    <source>
        <dbReference type="SAM" id="MobiDB-lite"/>
    </source>
</evidence>
<evidence type="ECO:0000256" key="1">
    <source>
        <dbReference type="ARBA" id="ARBA00022741"/>
    </source>
</evidence>
<dbReference type="InterPro" id="IPR006204">
    <property type="entry name" value="GHMP_kinase_N_dom"/>
</dbReference>
<dbReference type="GO" id="GO:0006012">
    <property type="term" value="P:galactose metabolic process"/>
    <property type="evidence" value="ECO:0007669"/>
    <property type="project" value="TreeGrafter"/>
</dbReference>
<name>C1N429_MICPC</name>
<dbReference type="PRINTS" id="PR00959">
    <property type="entry name" value="MEVGALKINASE"/>
</dbReference>
<dbReference type="InterPro" id="IPR020568">
    <property type="entry name" value="Ribosomal_Su5_D2-typ_SF"/>
</dbReference>
<dbReference type="Gene3D" id="3.30.230.10">
    <property type="match status" value="1"/>
</dbReference>
<dbReference type="Gene3D" id="3.30.70.890">
    <property type="entry name" value="GHMP kinase, C-terminal domain"/>
    <property type="match status" value="1"/>
</dbReference>
<dbReference type="OrthoDB" id="498899at2759"/>
<dbReference type="EMBL" id="GG663746">
    <property type="protein sequence ID" value="EEH53292.1"/>
    <property type="molecule type" value="Genomic_DNA"/>
</dbReference>
<sequence>MPMDQLLGAADGVASKPMTYDAAKAFFDARSTKTGLEGHTVLSSQWAAYVAGVVLVLFREHGVKFTRNKTVKSNKKAHDTLCAYVESDVPEGAGVASSAALEVATASALLSIAGVTLSPRELSLACQKAENVVVGSPCGVMDQMTVALGVKDELLKISCRPAEFLGTAKLPSACAVVGVDSGEKHSNKERTGPWSAGTDGRARPNLNLHTGSDYACVRVSAFMARRMLQKTYNVGAPPSEVPGAKMRDLSLDDDVDVGLLDDDLSAKPLEYLTEIPPHVWDSPAFAERLPPAGCFMEGKIFLSHFADRHGDEPHTKVHPDGRYDIAGAGAHPVYEHHRCRVFAKLALAARAIESASASSASASGGGFGFDASAAQEETDETLALMGELMYQSHAAYSRLGLGSDATDTIVRACKNVGPNRGVFGAKITGGGRGGVVAVLLRSGAAGAEALELVRREVASVTGKRPRVFEGSSDGAVKFGALDVVVLPAKKAGEDYDPGCVDPDDF</sequence>
<organism evidence="7">
    <name type="scientific">Micromonas pusilla (strain CCMP1545)</name>
    <name type="common">Picoplanktonic green alga</name>
    <dbReference type="NCBI Taxonomy" id="564608"/>
    <lineage>
        <taxon>Eukaryota</taxon>
        <taxon>Viridiplantae</taxon>
        <taxon>Chlorophyta</taxon>
        <taxon>Mamiellophyceae</taxon>
        <taxon>Mamiellales</taxon>
        <taxon>Mamiellaceae</taxon>
        <taxon>Micromonas</taxon>
    </lineage>
</organism>
<dbReference type="PANTHER" id="PTHR10457:SF35">
    <property type="entry name" value="L-ARABINOKINASE"/>
    <property type="match status" value="1"/>
</dbReference>
<keyword evidence="1" id="KW-0547">Nucleotide-binding</keyword>
<evidence type="ECO:0000259" key="5">
    <source>
        <dbReference type="Pfam" id="PF08544"/>
    </source>
</evidence>
<dbReference type="eggNOG" id="KOG0631">
    <property type="taxonomic scope" value="Eukaryota"/>
</dbReference>
<feature type="region of interest" description="Disordered" evidence="3">
    <location>
        <begin position="183"/>
        <end position="202"/>
    </location>
</feature>
<dbReference type="SUPFAM" id="SSF55060">
    <property type="entry name" value="GHMP Kinase, C-terminal domain"/>
    <property type="match status" value="1"/>
</dbReference>
<dbReference type="InterPro" id="IPR013750">
    <property type="entry name" value="GHMP_kinase_C_dom"/>
</dbReference>
<dbReference type="Pfam" id="PF08544">
    <property type="entry name" value="GHMP_kinases_C"/>
    <property type="match status" value="1"/>
</dbReference>
<protein>
    <submittedName>
        <fullName evidence="6">Predicted protein</fullName>
    </submittedName>
</protein>
<dbReference type="RefSeq" id="XP_003062473.1">
    <property type="nucleotide sequence ID" value="XM_003062427.1"/>
</dbReference>
<dbReference type="SUPFAM" id="SSF54211">
    <property type="entry name" value="Ribosomal protein S5 domain 2-like"/>
    <property type="match status" value="1"/>
</dbReference>
<feature type="domain" description="GHMP kinase C-terminal" evidence="5">
    <location>
        <begin position="381"/>
        <end position="452"/>
    </location>
</feature>
<dbReference type="InterPro" id="IPR014721">
    <property type="entry name" value="Ribsml_uS5_D2-typ_fold_subgr"/>
</dbReference>
<dbReference type="InterPro" id="IPR036554">
    <property type="entry name" value="GHMP_kinase_C_sf"/>
</dbReference>
<evidence type="ECO:0000313" key="6">
    <source>
        <dbReference type="EMBL" id="EEH53292.1"/>
    </source>
</evidence>
<evidence type="ECO:0000313" key="7">
    <source>
        <dbReference type="Proteomes" id="UP000001876"/>
    </source>
</evidence>
<dbReference type="STRING" id="564608.C1N429"/>
<dbReference type="PANTHER" id="PTHR10457">
    <property type="entry name" value="MEVALONATE KINASE/GALACTOKINASE"/>
    <property type="match status" value="1"/>
</dbReference>
<gene>
    <name evidence="6" type="ORF">MICPUCDRAFT_48621</name>
</gene>
<proteinExistence type="predicted"/>
<dbReference type="KEGG" id="mpp:MICPUCDRAFT_48621"/>
<dbReference type="GO" id="GO:0005829">
    <property type="term" value="C:cytosol"/>
    <property type="evidence" value="ECO:0007669"/>
    <property type="project" value="TreeGrafter"/>
</dbReference>
<dbReference type="GO" id="GO:0004335">
    <property type="term" value="F:galactokinase activity"/>
    <property type="evidence" value="ECO:0007669"/>
    <property type="project" value="TreeGrafter"/>
</dbReference>
<dbReference type="Pfam" id="PF00288">
    <property type="entry name" value="GHMP_kinases_N"/>
    <property type="match status" value="1"/>
</dbReference>
<dbReference type="GeneID" id="9687913"/>
<dbReference type="Proteomes" id="UP000001876">
    <property type="component" value="Unassembled WGS sequence"/>
</dbReference>
<accession>C1N429</accession>
<evidence type="ECO:0000256" key="2">
    <source>
        <dbReference type="ARBA" id="ARBA00022840"/>
    </source>
</evidence>
<dbReference type="GO" id="GO:0005524">
    <property type="term" value="F:ATP binding"/>
    <property type="evidence" value="ECO:0007669"/>
    <property type="project" value="UniProtKB-KW"/>
</dbReference>
<keyword evidence="7" id="KW-1185">Reference proteome</keyword>
<reference evidence="6 7" key="1">
    <citation type="journal article" date="2009" name="Science">
        <title>Green evolution and dynamic adaptations revealed by genomes of the marine picoeukaryotes Micromonas.</title>
        <authorList>
            <person name="Worden A.Z."/>
            <person name="Lee J.H."/>
            <person name="Mock T."/>
            <person name="Rouze P."/>
            <person name="Simmons M.P."/>
            <person name="Aerts A.L."/>
            <person name="Allen A.E."/>
            <person name="Cuvelier M.L."/>
            <person name="Derelle E."/>
            <person name="Everett M.V."/>
            <person name="Foulon E."/>
            <person name="Grimwood J."/>
            <person name="Gundlach H."/>
            <person name="Henrissat B."/>
            <person name="Napoli C."/>
            <person name="McDonald S.M."/>
            <person name="Parker M.S."/>
            <person name="Rombauts S."/>
            <person name="Salamov A."/>
            <person name="Von Dassow P."/>
            <person name="Badger J.H."/>
            <person name="Coutinho P.M."/>
            <person name="Demir E."/>
            <person name="Dubchak I."/>
            <person name="Gentemann C."/>
            <person name="Eikrem W."/>
            <person name="Gready J.E."/>
            <person name="John U."/>
            <person name="Lanier W."/>
            <person name="Lindquist E.A."/>
            <person name="Lucas S."/>
            <person name="Mayer K.F."/>
            <person name="Moreau H."/>
            <person name="Not F."/>
            <person name="Otillar R."/>
            <person name="Panaud O."/>
            <person name="Pangilinan J."/>
            <person name="Paulsen I."/>
            <person name="Piegu B."/>
            <person name="Poliakov A."/>
            <person name="Robbens S."/>
            <person name="Schmutz J."/>
            <person name="Toulza E."/>
            <person name="Wyss T."/>
            <person name="Zelensky A."/>
            <person name="Zhou K."/>
            <person name="Armbrust E.V."/>
            <person name="Bhattacharya D."/>
            <person name="Goodenough U.W."/>
            <person name="Van de Peer Y."/>
            <person name="Grigoriev I.V."/>
        </authorList>
    </citation>
    <scope>NUCLEOTIDE SEQUENCE [LARGE SCALE GENOMIC DNA]</scope>
    <source>
        <strain evidence="6 7">CCMP1545</strain>
    </source>
</reference>
<feature type="domain" description="GHMP kinase N-terminal" evidence="4">
    <location>
        <begin position="50"/>
        <end position="149"/>
    </location>
</feature>
<dbReference type="AlphaFoldDB" id="C1N429"/>
<keyword evidence="2" id="KW-0067">ATP-binding</keyword>